<evidence type="ECO:0000313" key="3">
    <source>
        <dbReference type="EMBL" id="RKH02013.1"/>
    </source>
</evidence>
<dbReference type="InterPro" id="IPR037682">
    <property type="entry name" value="TonB_C"/>
</dbReference>
<keyword evidence="4" id="KW-1185">Reference proteome</keyword>
<sequence>MGVLRKGTDGNVGTLQEAGSGDSPTPVCHCASRPATVLPCAVSWHGSRMKTRRLPGGIRRHGTVRTDMTLLMPIRLLRLGLPLLVSSWLSACVSLPVTPMSMAKDEMAEKAKFLCLHGMVPFTTLSRFPEGGRPEDYVRAEDVAYLRAHPEVDEGLAKRFDAEFPPGPVQCEVTSTHVAGDSAIVLLRRTHLEKGVSQDTGVPFFGTPAGWRHSAFVPEMTEIGFRAAQQNIELLRSGVTPPKKVSGPGFPYTHAAEKVQAQGLLYMMCLVTRQGTAGNCEIIKAMPYGLTEEAVAAVRASRFQPAMLDGQPVDAMLPIMYLFRPPSR</sequence>
<dbReference type="SUPFAM" id="SSF74653">
    <property type="entry name" value="TolA/TonB C-terminal domain"/>
    <property type="match status" value="1"/>
</dbReference>
<evidence type="ECO:0000259" key="2">
    <source>
        <dbReference type="Pfam" id="PF03544"/>
    </source>
</evidence>
<dbReference type="Proteomes" id="UP000268313">
    <property type="component" value="Unassembled WGS sequence"/>
</dbReference>
<dbReference type="Gene3D" id="3.30.1150.10">
    <property type="match status" value="1"/>
</dbReference>
<feature type="domain" description="TonB C-terminal" evidence="2">
    <location>
        <begin position="251"/>
        <end position="321"/>
    </location>
</feature>
<dbReference type="AlphaFoldDB" id="A0A3A8K1H5"/>
<protein>
    <recommendedName>
        <fullName evidence="2">TonB C-terminal domain-containing protein</fullName>
    </recommendedName>
</protein>
<gene>
    <name evidence="3" type="ORF">D7X32_18135</name>
</gene>
<name>A0A3A8K1H5_9BACT</name>
<comment type="caution">
    <text evidence="3">The sequence shown here is derived from an EMBL/GenBank/DDBJ whole genome shotgun (WGS) entry which is preliminary data.</text>
</comment>
<dbReference type="GO" id="GO:0055085">
    <property type="term" value="P:transmembrane transport"/>
    <property type="evidence" value="ECO:0007669"/>
    <property type="project" value="InterPro"/>
</dbReference>
<reference evidence="4" key="1">
    <citation type="submission" date="2018-09" db="EMBL/GenBank/DDBJ databases">
        <authorList>
            <person name="Livingstone P.G."/>
            <person name="Whitworth D.E."/>
        </authorList>
    </citation>
    <scope>NUCLEOTIDE SEQUENCE [LARGE SCALE GENOMIC DNA]</scope>
    <source>
        <strain evidence="4">CA043D</strain>
    </source>
</reference>
<organism evidence="3 4">
    <name type="scientific">Corallococcus carmarthensis</name>
    <dbReference type="NCBI Taxonomy" id="2316728"/>
    <lineage>
        <taxon>Bacteria</taxon>
        <taxon>Pseudomonadati</taxon>
        <taxon>Myxococcota</taxon>
        <taxon>Myxococcia</taxon>
        <taxon>Myxococcales</taxon>
        <taxon>Cystobacterineae</taxon>
        <taxon>Myxococcaceae</taxon>
        <taxon>Corallococcus</taxon>
    </lineage>
</organism>
<evidence type="ECO:0000256" key="1">
    <source>
        <dbReference type="SAM" id="MobiDB-lite"/>
    </source>
</evidence>
<evidence type="ECO:0000313" key="4">
    <source>
        <dbReference type="Proteomes" id="UP000268313"/>
    </source>
</evidence>
<feature type="region of interest" description="Disordered" evidence="1">
    <location>
        <begin position="1"/>
        <end position="26"/>
    </location>
</feature>
<accession>A0A3A8K1H5</accession>
<proteinExistence type="predicted"/>
<dbReference type="EMBL" id="RAWE01000060">
    <property type="protein sequence ID" value="RKH02013.1"/>
    <property type="molecule type" value="Genomic_DNA"/>
</dbReference>
<dbReference type="Pfam" id="PF03544">
    <property type="entry name" value="TonB_C"/>
    <property type="match status" value="1"/>
</dbReference>